<dbReference type="Gene3D" id="3.30.2310.20">
    <property type="entry name" value="RelE-like"/>
    <property type="match status" value="1"/>
</dbReference>
<dbReference type="InterPro" id="IPR035093">
    <property type="entry name" value="RelE/ParE_toxin_dom_sf"/>
</dbReference>
<proteinExistence type="predicted"/>
<sequence length="82" mass="9595">MVKIAFSADFQKTFSKIKDSSLKERILKQISKICKSPDSGKPMRFSRKGTREIYVAPFRISYIYLKDEGKVVLLSFYHKDKQ</sequence>
<dbReference type="Proteomes" id="UP000230864">
    <property type="component" value="Unassembled WGS sequence"/>
</dbReference>
<gene>
    <name evidence="2" type="ORF">COS25_01840</name>
</gene>
<evidence type="ECO:0008006" key="4">
    <source>
        <dbReference type="Google" id="ProtNLM"/>
    </source>
</evidence>
<comment type="caution">
    <text evidence="2">The sequence shown here is derived from an EMBL/GenBank/DDBJ whole genome shotgun (WGS) entry which is preliminary data.</text>
</comment>
<accession>A0A2M7D9F3</accession>
<evidence type="ECO:0000256" key="1">
    <source>
        <dbReference type="ARBA" id="ARBA00022649"/>
    </source>
</evidence>
<organism evidence="2 3">
    <name type="scientific">Candidatus Nealsonbacteria bacterium CG02_land_8_20_14_3_00_37_10</name>
    <dbReference type="NCBI Taxonomy" id="1974699"/>
    <lineage>
        <taxon>Bacteria</taxon>
        <taxon>Candidatus Nealsoniibacteriota</taxon>
    </lineage>
</organism>
<dbReference type="SUPFAM" id="SSF143011">
    <property type="entry name" value="RelE-like"/>
    <property type="match status" value="1"/>
</dbReference>
<protein>
    <recommendedName>
        <fullName evidence="4">Type II toxin-antitoxin system RelE/ParE family toxin</fullName>
    </recommendedName>
</protein>
<name>A0A2M7D9F3_9BACT</name>
<reference evidence="3" key="1">
    <citation type="submission" date="2017-09" db="EMBL/GenBank/DDBJ databases">
        <title>Depth-based differentiation of microbial function through sediment-hosted aquifers and enrichment of novel symbionts in the deep terrestrial subsurface.</title>
        <authorList>
            <person name="Probst A.J."/>
            <person name="Ladd B."/>
            <person name="Jarett J.K."/>
            <person name="Geller-Mcgrath D.E."/>
            <person name="Sieber C.M.K."/>
            <person name="Emerson J.B."/>
            <person name="Anantharaman K."/>
            <person name="Thomas B.C."/>
            <person name="Malmstrom R."/>
            <person name="Stieglmeier M."/>
            <person name="Klingl A."/>
            <person name="Woyke T."/>
            <person name="Ryan C.M."/>
            <person name="Banfield J.F."/>
        </authorList>
    </citation>
    <scope>NUCLEOTIDE SEQUENCE [LARGE SCALE GENOMIC DNA]</scope>
</reference>
<dbReference type="EMBL" id="PETZ01000037">
    <property type="protein sequence ID" value="PIV45044.1"/>
    <property type="molecule type" value="Genomic_DNA"/>
</dbReference>
<keyword evidence="1" id="KW-1277">Toxin-antitoxin system</keyword>
<evidence type="ECO:0000313" key="3">
    <source>
        <dbReference type="Proteomes" id="UP000230864"/>
    </source>
</evidence>
<dbReference type="InterPro" id="IPR007712">
    <property type="entry name" value="RelE/ParE_toxin"/>
</dbReference>
<dbReference type="AlphaFoldDB" id="A0A2M7D9F3"/>
<evidence type="ECO:0000313" key="2">
    <source>
        <dbReference type="EMBL" id="PIV45044.1"/>
    </source>
</evidence>
<dbReference type="Pfam" id="PF05016">
    <property type="entry name" value="ParE_toxin"/>
    <property type="match status" value="1"/>
</dbReference>